<accession>A0A0V0SJT3</accession>
<comment type="subcellular location">
    <subcellularLocation>
        <location evidence="1">Cytoplasm</location>
    </subcellularLocation>
    <subcellularLocation>
        <location evidence="1">Nucleus</location>
        <location evidence="1">Nucleolus</location>
    </subcellularLocation>
    <subcellularLocation>
        <location evidence="1">Nucleus</location>
    </subcellularLocation>
</comment>
<keyword evidence="1" id="KW-0694">RNA-binding</keyword>
<dbReference type="GO" id="GO:0000460">
    <property type="term" value="P:maturation of 5.8S rRNA"/>
    <property type="evidence" value="ECO:0007669"/>
    <property type="project" value="TreeGrafter"/>
</dbReference>
<dbReference type="PANTHER" id="PTHR15341">
    <property type="entry name" value="SUN-COR STEROID HORMONE RECEPTOR CO-REPRESSOR"/>
    <property type="match status" value="1"/>
</dbReference>
<keyword evidence="1" id="KW-0963">Cytoplasm</keyword>
<dbReference type="GO" id="GO:0003723">
    <property type="term" value="F:RNA binding"/>
    <property type="evidence" value="ECO:0007669"/>
    <property type="project" value="UniProtKB-UniRule"/>
</dbReference>
<evidence type="ECO:0000313" key="2">
    <source>
        <dbReference type="EMBL" id="KRX26918.1"/>
    </source>
</evidence>
<dbReference type="InterPro" id="IPR011082">
    <property type="entry name" value="Exosome-assoc_fac/DNA_repair"/>
</dbReference>
<dbReference type="STRING" id="6336.A0A0V0SJT3"/>
<dbReference type="GO" id="GO:0005730">
    <property type="term" value="C:nucleolus"/>
    <property type="evidence" value="ECO:0007669"/>
    <property type="project" value="UniProtKB-SubCell"/>
</dbReference>
<proteinExistence type="inferred from homology"/>
<dbReference type="GO" id="GO:0003677">
    <property type="term" value="F:DNA binding"/>
    <property type="evidence" value="ECO:0007669"/>
    <property type="project" value="UniProtKB-KW"/>
</dbReference>
<reference evidence="2 3" key="1">
    <citation type="submission" date="2015-01" db="EMBL/GenBank/DDBJ databases">
        <title>Evolution of Trichinella species and genotypes.</title>
        <authorList>
            <person name="Korhonen P.K."/>
            <person name="Edoardo P."/>
            <person name="Giuseppe L.R."/>
            <person name="Gasser R.B."/>
        </authorList>
    </citation>
    <scope>NUCLEOTIDE SEQUENCE [LARGE SCALE GENOMIC DNA]</scope>
    <source>
        <strain evidence="2">ISS37</strain>
    </source>
</reference>
<keyword evidence="1" id="KW-0238">DNA-binding</keyword>
<protein>
    <recommendedName>
        <fullName evidence="1">Nuclear nucleic acid-binding protein C1D</fullName>
    </recommendedName>
</protein>
<evidence type="ECO:0000313" key="3">
    <source>
        <dbReference type="Proteomes" id="UP000054630"/>
    </source>
</evidence>
<comment type="subunit">
    <text evidence="1">Monomer and homodimer.</text>
</comment>
<dbReference type="GO" id="GO:0010468">
    <property type="term" value="P:regulation of gene expression"/>
    <property type="evidence" value="ECO:0007669"/>
    <property type="project" value="TreeGrafter"/>
</dbReference>
<dbReference type="AlphaFoldDB" id="A0A0V0SJT3"/>
<comment type="caution">
    <text evidence="2">The sequence shown here is derived from an EMBL/GenBank/DDBJ whole genome shotgun (WGS) entry which is preliminary data.</text>
</comment>
<dbReference type="GO" id="GO:0000178">
    <property type="term" value="C:exosome (RNase complex)"/>
    <property type="evidence" value="ECO:0007669"/>
    <property type="project" value="TreeGrafter"/>
</dbReference>
<dbReference type="OrthoDB" id="1421013at2759"/>
<comment type="similarity">
    <text evidence="1">Belongs to the C1D family.</text>
</comment>
<gene>
    <name evidence="2" type="primary">c1d</name>
    <name evidence="2" type="ORF">T07_11336</name>
</gene>
<sequence length="155" mass="17654">MSTEVCNVESLEKLLSIVNSIKEVKKMVKRLKKVSFADRLNSANPFEKIRLMLSMQWMINSLFASFMRSKGIDPTNPVLKHHLLRIKGRFESIKLMEEGGERPKVNVKACKRLLRSALWNPVSRPLKQISAEDDDAGCSGSVPKKIRKVEEISED</sequence>
<evidence type="ECO:0000256" key="1">
    <source>
        <dbReference type="RuleBase" id="RU368003"/>
    </source>
</evidence>
<keyword evidence="1" id="KW-0539">Nucleus</keyword>
<dbReference type="Proteomes" id="UP000054630">
    <property type="component" value="Unassembled WGS sequence"/>
</dbReference>
<dbReference type="PANTHER" id="PTHR15341:SF3">
    <property type="entry name" value="NUCLEAR NUCLEIC ACID-BINDING PROTEIN C1D"/>
    <property type="match status" value="1"/>
</dbReference>
<dbReference type="EMBL" id="JYDL01000005">
    <property type="protein sequence ID" value="KRX26918.1"/>
    <property type="molecule type" value="Genomic_DNA"/>
</dbReference>
<organism evidence="2 3">
    <name type="scientific">Trichinella nelsoni</name>
    <dbReference type="NCBI Taxonomy" id="6336"/>
    <lineage>
        <taxon>Eukaryota</taxon>
        <taxon>Metazoa</taxon>
        <taxon>Ecdysozoa</taxon>
        <taxon>Nematoda</taxon>
        <taxon>Enoplea</taxon>
        <taxon>Dorylaimia</taxon>
        <taxon>Trichinellida</taxon>
        <taxon>Trichinellidae</taxon>
        <taxon>Trichinella</taxon>
    </lineage>
</organism>
<dbReference type="GO" id="GO:0005737">
    <property type="term" value="C:cytoplasm"/>
    <property type="evidence" value="ECO:0007669"/>
    <property type="project" value="UniProtKB-SubCell"/>
</dbReference>
<keyword evidence="3" id="KW-1185">Reference proteome</keyword>
<keyword evidence="1" id="KW-0698">rRNA processing</keyword>
<name>A0A0V0SJT3_9BILA</name>
<comment type="function">
    <text evidence="1">Plays a role in the recruitment of the exosome to pre-rRNA to mediate the 3'-5' end processing of the 5.8S rRNA.</text>
</comment>